<evidence type="ECO:0000313" key="3">
    <source>
        <dbReference type="EMBL" id="MBF4768361.1"/>
    </source>
</evidence>
<gene>
    <name evidence="3" type="ORF">ISU10_11340</name>
</gene>
<organism evidence="3 4">
    <name type="scientific">Nocardioides agariphilus</name>
    <dbReference type="NCBI Taxonomy" id="433664"/>
    <lineage>
        <taxon>Bacteria</taxon>
        <taxon>Bacillati</taxon>
        <taxon>Actinomycetota</taxon>
        <taxon>Actinomycetes</taxon>
        <taxon>Propionibacteriales</taxon>
        <taxon>Nocardioidaceae</taxon>
        <taxon>Nocardioides</taxon>
    </lineage>
</organism>
<feature type="region of interest" description="Disordered" evidence="1">
    <location>
        <begin position="402"/>
        <end position="422"/>
    </location>
</feature>
<reference evidence="3" key="1">
    <citation type="submission" date="2020-11" db="EMBL/GenBank/DDBJ databases">
        <title>Nocardioides cynanchi sp. nov., isolated from soil of rhizosphere of Cynanchum wilfordii.</title>
        <authorList>
            <person name="Lee J.-S."/>
            <person name="Suh M.K."/>
            <person name="Kim J.-S."/>
        </authorList>
    </citation>
    <scope>NUCLEOTIDE SEQUENCE</scope>
    <source>
        <strain evidence="3">KCTC 19276</strain>
    </source>
</reference>
<sequence length="696" mass="76927">MARRSTARHRYSPYDGGPDPLAPPVDLAEALDAIGQDVMAGYSPERAMREFLRRGGQERTGLDEMARRVAEKRRELTARHHLDGTLQEIRELLDRAVLSERGQLARDVDMDDSERSFRQMRLDNLPSSTAAAVSELSSYDWQSSDARADYERIKDLLGREVLDQRFAGMKQALESATDEDREAVNQMLMDLNALLAKHARGEDTPEDFDSFMSKHGDYFTEADGGRPRNVEELIDALARRAAAAQRMLNSMSREQREELMALSQQAFGSPALMDQLSQLDANLQALRPGEDWSGSERFDGEEGLGLGDGTGVLQDLADLDDLAEQLGQTYDGARMDDLDLDKLARQLGNPAAVDARTLQRLEQALRDSGYLKRTSDGQLQLSPKAMRQLGRALLRDVATRLSGRQGQRDVRTSGAAGERSGATRAWEFGDTEPWDVTRTVTNAVLREASDRSPTTGSPGESSPWGAERRGVRLHIDDVEVTETEARTQAAVALLVDTSFSMAMDGRWVPMKRTALALHTLIRSRFRGDALQLITFGRHAQTMDIEQLTALDARWDKGTNLHHGLLLANRHFRKHPNAQPVLLVVTDGEPTSHLEPGGEVYFEYPPHPLTVAYAVRELDNAGRLGAQTTFFRLGEDPGLARFIDSMARRVGGRVVAPELDDLGAAVVGSYLGSRGPAGSTYGHYGDWFGGRGFWVGS</sequence>
<dbReference type="CDD" id="cd00198">
    <property type="entry name" value="vWFA"/>
    <property type="match status" value="1"/>
</dbReference>
<feature type="compositionally biased region" description="Basic residues" evidence="1">
    <location>
        <begin position="1"/>
        <end position="11"/>
    </location>
</feature>
<dbReference type="AlphaFoldDB" id="A0A930VMK5"/>
<dbReference type="Pfam" id="PF13519">
    <property type="entry name" value="VWA_2"/>
    <property type="match status" value="1"/>
</dbReference>
<evidence type="ECO:0000256" key="1">
    <source>
        <dbReference type="SAM" id="MobiDB-lite"/>
    </source>
</evidence>
<dbReference type="Gene3D" id="3.40.50.410">
    <property type="entry name" value="von Willebrand factor, type A domain"/>
    <property type="match status" value="1"/>
</dbReference>
<feature type="domain" description="VWFA" evidence="2">
    <location>
        <begin position="488"/>
        <end position="670"/>
    </location>
</feature>
<proteinExistence type="predicted"/>
<accession>A0A930VMK5</accession>
<evidence type="ECO:0000259" key="2">
    <source>
        <dbReference type="SMART" id="SM00327"/>
    </source>
</evidence>
<dbReference type="EMBL" id="JADKPO010000013">
    <property type="protein sequence ID" value="MBF4768361.1"/>
    <property type="molecule type" value="Genomic_DNA"/>
</dbReference>
<keyword evidence="4" id="KW-1185">Reference proteome</keyword>
<name>A0A930VMK5_9ACTN</name>
<feature type="compositionally biased region" description="Low complexity" evidence="1">
    <location>
        <begin position="452"/>
        <end position="463"/>
    </location>
</feature>
<dbReference type="InterPro" id="IPR002035">
    <property type="entry name" value="VWF_A"/>
</dbReference>
<dbReference type="SUPFAM" id="SSF53300">
    <property type="entry name" value="vWA-like"/>
    <property type="match status" value="1"/>
</dbReference>
<protein>
    <submittedName>
        <fullName evidence="3">VWA domain-containing protein</fullName>
    </submittedName>
</protein>
<dbReference type="RefSeq" id="WP_194696515.1">
    <property type="nucleotide sequence ID" value="NZ_JADKPO010000013.1"/>
</dbReference>
<dbReference type="SMART" id="SM00327">
    <property type="entry name" value="VWA"/>
    <property type="match status" value="1"/>
</dbReference>
<feature type="region of interest" description="Disordered" evidence="1">
    <location>
        <begin position="1"/>
        <end position="21"/>
    </location>
</feature>
<dbReference type="InterPro" id="IPR036465">
    <property type="entry name" value="vWFA_dom_sf"/>
</dbReference>
<feature type="region of interest" description="Disordered" evidence="1">
    <location>
        <begin position="445"/>
        <end position="468"/>
    </location>
</feature>
<comment type="caution">
    <text evidence="3">The sequence shown here is derived from an EMBL/GenBank/DDBJ whole genome shotgun (WGS) entry which is preliminary data.</text>
</comment>
<evidence type="ECO:0000313" key="4">
    <source>
        <dbReference type="Proteomes" id="UP000660668"/>
    </source>
</evidence>
<dbReference type="Proteomes" id="UP000660668">
    <property type="component" value="Unassembled WGS sequence"/>
</dbReference>